<protein>
    <recommendedName>
        <fullName evidence="1">DUF7167 domain-containing protein</fullName>
    </recommendedName>
</protein>
<sequence>MKIRMKCGIGYEGAEHVDEVEIPDSELEGKDELEKENYIYKEYLRPFAEEYLDMGYEEIRI</sequence>
<feature type="domain" description="DUF7167" evidence="1">
    <location>
        <begin position="1"/>
        <end position="60"/>
    </location>
</feature>
<name>A0A4P8IE85_9FIRM</name>
<organism evidence="2 3">
    <name type="scientific">Anaerostipes rhamnosivorans</name>
    <dbReference type="NCBI Taxonomy" id="1229621"/>
    <lineage>
        <taxon>Bacteria</taxon>
        <taxon>Bacillati</taxon>
        <taxon>Bacillota</taxon>
        <taxon>Clostridia</taxon>
        <taxon>Lachnospirales</taxon>
        <taxon>Lachnospiraceae</taxon>
        <taxon>Anaerostipes</taxon>
    </lineage>
</organism>
<reference evidence="2 3" key="1">
    <citation type="submission" date="2019-05" db="EMBL/GenBank/DDBJ databases">
        <title>Complete genome sequencing of Anaerostipes rhamnosivorans.</title>
        <authorList>
            <person name="Bui T.P.N."/>
            <person name="de Vos W.M."/>
        </authorList>
    </citation>
    <scope>NUCLEOTIDE SEQUENCE [LARGE SCALE GENOMIC DNA]</scope>
    <source>
        <strain evidence="2 3">1y2</strain>
    </source>
</reference>
<proteinExistence type="predicted"/>
<accession>A0A4P8IE85</accession>
<dbReference type="Pfam" id="PF23768">
    <property type="entry name" value="DUF7167"/>
    <property type="match status" value="1"/>
</dbReference>
<evidence type="ECO:0000313" key="2">
    <source>
        <dbReference type="EMBL" id="QCP36152.1"/>
    </source>
</evidence>
<dbReference type="InterPro" id="IPR055591">
    <property type="entry name" value="DUF7167"/>
</dbReference>
<gene>
    <name evidence="2" type="ORF">AR1Y2_2698</name>
</gene>
<dbReference type="AlphaFoldDB" id="A0A4P8IE85"/>
<evidence type="ECO:0000259" key="1">
    <source>
        <dbReference type="Pfam" id="PF23768"/>
    </source>
</evidence>
<dbReference type="Proteomes" id="UP000298653">
    <property type="component" value="Chromosome"/>
</dbReference>
<dbReference type="RefSeq" id="WP_137329422.1">
    <property type="nucleotide sequence ID" value="NZ_CP040058.1"/>
</dbReference>
<dbReference type="KEGG" id="arf:AR1Y2_2698"/>
<keyword evidence="3" id="KW-1185">Reference proteome</keyword>
<dbReference type="EMBL" id="CP040058">
    <property type="protein sequence ID" value="QCP36152.1"/>
    <property type="molecule type" value="Genomic_DNA"/>
</dbReference>
<evidence type="ECO:0000313" key="3">
    <source>
        <dbReference type="Proteomes" id="UP000298653"/>
    </source>
</evidence>